<dbReference type="AlphaFoldDB" id="A0A9P6MST9"/>
<dbReference type="Gene3D" id="6.10.140.2220">
    <property type="match status" value="1"/>
</dbReference>
<feature type="domain" description="MYND-type" evidence="5">
    <location>
        <begin position="209"/>
        <end position="246"/>
    </location>
</feature>
<dbReference type="SUPFAM" id="SSF144232">
    <property type="entry name" value="HIT/MYND zinc finger-like"/>
    <property type="match status" value="1"/>
</dbReference>
<keyword evidence="2 4" id="KW-0863">Zinc-finger</keyword>
<accession>A0A9P6MST9</accession>
<evidence type="ECO:0000256" key="4">
    <source>
        <dbReference type="PROSITE-ProRule" id="PRU00134"/>
    </source>
</evidence>
<dbReference type="Proteomes" id="UP000703661">
    <property type="component" value="Unassembled WGS sequence"/>
</dbReference>
<sequence length="250" mass="28491">TRYTLYIMVRYEKVEGDIHIAWGFDDALDGFFLSVVDKRLAWRSESSDDVNKICEKVAMDGGGSYFDLNTYKNGGGFGHRVSDETILAFMLRYKIEISKMDLSKRKAEASDGGYSTMVMTPALPQHISPDSIMKRKARLQDAIVKSVNQPMPIVVARIDRTITELSDQYNIPIVRKGLFPPQTLSSTIFFFAQDAYPQGFQVCSHPDCCLPEKDEVKHKKCSRCKKAVYCSKDCQNDDWKTHKKNCQEIE</sequence>
<dbReference type="PROSITE" id="PS50865">
    <property type="entry name" value="ZF_MYND_2"/>
    <property type="match status" value="1"/>
</dbReference>
<evidence type="ECO:0000256" key="2">
    <source>
        <dbReference type="ARBA" id="ARBA00022771"/>
    </source>
</evidence>
<gene>
    <name evidence="6" type="ORF">BGZ80_000608</name>
</gene>
<dbReference type="EMBL" id="JAAAID010001128">
    <property type="protein sequence ID" value="KAG0011543.1"/>
    <property type="molecule type" value="Genomic_DNA"/>
</dbReference>
<dbReference type="GO" id="GO:0008270">
    <property type="term" value="F:zinc ion binding"/>
    <property type="evidence" value="ECO:0007669"/>
    <property type="project" value="UniProtKB-KW"/>
</dbReference>
<evidence type="ECO:0000256" key="1">
    <source>
        <dbReference type="ARBA" id="ARBA00022723"/>
    </source>
</evidence>
<comment type="caution">
    <text evidence="6">The sequence shown here is derived from an EMBL/GenBank/DDBJ whole genome shotgun (WGS) entry which is preliminary data.</text>
</comment>
<organism evidence="6 7">
    <name type="scientific">Entomortierella chlamydospora</name>
    <dbReference type="NCBI Taxonomy" id="101097"/>
    <lineage>
        <taxon>Eukaryota</taxon>
        <taxon>Fungi</taxon>
        <taxon>Fungi incertae sedis</taxon>
        <taxon>Mucoromycota</taxon>
        <taxon>Mortierellomycotina</taxon>
        <taxon>Mortierellomycetes</taxon>
        <taxon>Mortierellales</taxon>
        <taxon>Mortierellaceae</taxon>
        <taxon>Entomortierella</taxon>
    </lineage>
</organism>
<dbReference type="Pfam" id="PF01753">
    <property type="entry name" value="zf-MYND"/>
    <property type="match status" value="1"/>
</dbReference>
<keyword evidence="1" id="KW-0479">Metal-binding</keyword>
<evidence type="ECO:0000313" key="7">
    <source>
        <dbReference type="Proteomes" id="UP000703661"/>
    </source>
</evidence>
<dbReference type="InterPro" id="IPR002893">
    <property type="entry name" value="Znf_MYND"/>
</dbReference>
<evidence type="ECO:0000313" key="6">
    <source>
        <dbReference type="EMBL" id="KAG0011543.1"/>
    </source>
</evidence>
<evidence type="ECO:0000256" key="3">
    <source>
        <dbReference type="ARBA" id="ARBA00022833"/>
    </source>
</evidence>
<keyword evidence="3" id="KW-0862">Zinc</keyword>
<proteinExistence type="predicted"/>
<keyword evidence="7" id="KW-1185">Reference proteome</keyword>
<feature type="non-terminal residue" evidence="6">
    <location>
        <position position="1"/>
    </location>
</feature>
<name>A0A9P6MST9_9FUNG</name>
<protein>
    <recommendedName>
        <fullName evidence="5">MYND-type domain-containing protein</fullName>
    </recommendedName>
</protein>
<reference evidence="6" key="1">
    <citation type="journal article" date="2020" name="Fungal Divers.">
        <title>Resolving the Mortierellaceae phylogeny through synthesis of multi-gene phylogenetics and phylogenomics.</title>
        <authorList>
            <person name="Vandepol N."/>
            <person name="Liber J."/>
            <person name="Desiro A."/>
            <person name="Na H."/>
            <person name="Kennedy M."/>
            <person name="Barry K."/>
            <person name="Grigoriev I.V."/>
            <person name="Miller A.N."/>
            <person name="O'Donnell K."/>
            <person name="Stajich J.E."/>
            <person name="Bonito G."/>
        </authorList>
    </citation>
    <scope>NUCLEOTIDE SEQUENCE</scope>
    <source>
        <strain evidence="6">NRRL 2769</strain>
    </source>
</reference>
<evidence type="ECO:0000259" key="5">
    <source>
        <dbReference type="PROSITE" id="PS50865"/>
    </source>
</evidence>